<sequence length="218" mass="25122">MTKHTLRSIILFLFSTLIFAAEPGYPQHWWQEVDPSSASSWEVLPQAAGAGEVILSKRNELGILSNFAATPFIYKEIAFESVEGLWQSLKYPEGEDDFRATYEGLEWPYTRSEVEQMVGFLARKAGRYANANMREMDINWVTFKGKKIKLWVSTTTKGVHYRLIKDALKSKAMQNPEVMSVLMSTGDLILRPDHSMGERPPAWFYNKIWMELRAEFNK</sequence>
<comment type="caution">
    <text evidence="4">The sequence shown here is derived from an EMBL/GenBank/DDBJ whole genome shotgun (WGS) entry which is preliminary data.</text>
</comment>
<proteinExistence type="predicted"/>
<dbReference type="InterPro" id="IPR037238">
    <property type="entry name" value="YbiA-like_sf"/>
</dbReference>
<comment type="catalytic activity">
    <reaction evidence="2">
        <text>2,5-diamino-6-hydroxy-4-(5-phosphoribosylamino)-pyrimidine + H2O = 2,5,6-triamino-4-hydroxypyrimidine + D-ribose 5-phosphate</text>
        <dbReference type="Rhea" id="RHEA:23436"/>
        <dbReference type="ChEBI" id="CHEBI:15377"/>
        <dbReference type="ChEBI" id="CHEBI:58614"/>
        <dbReference type="ChEBI" id="CHEBI:78346"/>
        <dbReference type="ChEBI" id="CHEBI:137796"/>
    </reaction>
</comment>
<dbReference type="CDD" id="cd15457">
    <property type="entry name" value="NADAR"/>
    <property type="match status" value="1"/>
</dbReference>
<gene>
    <name evidence="4" type="ORF">A9Q84_02795</name>
</gene>
<reference evidence="5" key="1">
    <citation type="journal article" date="2017" name="Proc. Natl. Acad. Sci. U.S.A.">
        <title>Simulation of Deepwater Horizon oil plume reveals substrate specialization within a complex community of hydrocarbon-degraders.</title>
        <authorList>
            <person name="Hu P."/>
            <person name="Dubinsky E.A."/>
            <person name="Probst A.J."/>
            <person name="Wang J."/>
            <person name="Sieber C.M.K."/>
            <person name="Tom L.M."/>
            <person name="Gardinali P."/>
            <person name="Banfield J.F."/>
            <person name="Atlas R.M."/>
            <person name="Andersen G.L."/>
        </authorList>
    </citation>
    <scope>NUCLEOTIDE SEQUENCE [LARGE SCALE GENOMIC DNA]</scope>
</reference>
<evidence type="ECO:0000256" key="1">
    <source>
        <dbReference type="ARBA" id="ARBA00000022"/>
    </source>
</evidence>
<accession>A0A1Y5FJD9</accession>
<evidence type="ECO:0000256" key="2">
    <source>
        <dbReference type="ARBA" id="ARBA00000751"/>
    </source>
</evidence>
<dbReference type="EMBL" id="MAAO01000002">
    <property type="protein sequence ID" value="OUR99977.1"/>
    <property type="molecule type" value="Genomic_DNA"/>
</dbReference>
<dbReference type="Proteomes" id="UP000196531">
    <property type="component" value="Unassembled WGS sequence"/>
</dbReference>
<evidence type="ECO:0000256" key="3">
    <source>
        <dbReference type="SAM" id="SignalP"/>
    </source>
</evidence>
<organism evidence="4 5">
    <name type="scientific">Halobacteriovorax marinus</name>
    <dbReference type="NCBI Taxonomy" id="97084"/>
    <lineage>
        <taxon>Bacteria</taxon>
        <taxon>Pseudomonadati</taxon>
        <taxon>Bdellovibrionota</taxon>
        <taxon>Bacteriovoracia</taxon>
        <taxon>Bacteriovoracales</taxon>
        <taxon>Halobacteriovoraceae</taxon>
        <taxon>Halobacteriovorax</taxon>
    </lineage>
</organism>
<dbReference type="Gene3D" id="1.10.357.40">
    <property type="entry name" value="YbiA-like"/>
    <property type="match status" value="1"/>
</dbReference>
<dbReference type="InterPro" id="IPR012816">
    <property type="entry name" value="NADAR"/>
</dbReference>
<protein>
    <submittedName>
        <fullName evidence="4">Uncharacterized protein</fullName>
    </submittedName>
</protein>
<evidence type="ECO:0000313" key="4">
    <source>
        <dbReference type="EMBL" id="OUR99977.1"/>
    </source>
</evidence>
<dbReference type="SUPFAM" id="SSF143990">
    <property type="entry name" value="YbiA-like"/>
    <property type="match status" value="1"/>
</dbReference>
<feature type="chain" id="PRO_5012486625" evidence="3">
    <location>
        <begin position="21"/>
        <end position="218"/>
    </location>
</feature>
<keyword evidence="3" id="KW-0732">Signal</keyword>
<name>A0A1Y5FJD9_9BACT</name>
<feature type="signal peptide" evidence="3">
    <location>
        <begin position="1"/>
        <end position="20"/>
    </location>
</feature>
<evidence type="ECO:0000313" key="5">
    <source>
        <dbReference type="Proteomes" id="UP000196531"/>
    </source>
</evidence>
<comment type="catalytic activity">
    <reaction evidence="1">
        <text>5-amino-6-(5-phospho-D-ribosylamino)uracil + H2O = 5,6-diaminouracil + D-ribose 5-phosphate</text>
        <dbReference type="Rhea" id="RHEA:55020"/>
        <dbReference type="ChEBI" id="CHEBI:15377"/>
        <dbReference type="ChEBI" id="CHEBI:46252"/>
        <dbReference type="ChEBI" id="CHEBI:58453"/>
        <dbReference type="ChEBI" id="CHEBI:78346"/>
    </reaction>
</comment>
<dbReference type="AlphaFoldDB" id="A0A1Y5FJD9"/>